<dbReference type="SUPFAM" id="SSF56112">
    <property type="entry name" value="Protein kinase-like (PK-like)"/>
    <property type="match status" value="1"/>
</dbReference>
<dbReference type="CDD" id="cd05151">
    <property type="entry name" value="ChoK-like"/>
    <property type="match status" value="1"/>
</dbReference>
<reference evidence="2" key="1">
    <citation type="submission" date="2019-09" db="EMBL/GenBank/DDBJ databases">
        <authorList>
            <person name="Li J."/>
        </authorList>
    </citation>
    <scope>NUCLEOTIDE SEQUENCE [LARGE SCALE GENOMIC DNA]</scope>
    <source>
        <strain evidence="2">JCM 14732</strain>
    </source>
</reference>
<dbReference type="Proteomes" id="UP000380867">
    <property type="component" value="Unassembled WGS sequence"/>
</dbReference>
<feature type="domain" description="Aminoglycoside phosphotransferase" evidence="1">
    <location>
        <begin position="20"/>
        <end position="234"/>
    </location>
</feature>
<protein>
    <submittedName>
        <fullName evidence="2">Phosphotransferase</fullName>
    </submittedName>
</protein>
<dbReference type="Gene3D" id="3.90.1200.10">
    <property type="match status" value="1"/>
</dbReference>
<dbReference type="PANTHER" id="PTHR22603:SF66">
    <property type="entry name" value="ETHANOLAMINE KINASE"/>
    <property type="match status" value="1"/>
</dbReference>
<dbReference type="EMBL" id="SDPQ02000003">
    <property type="protein sequence ID" value="KAA1395262.1"/>
    <property type="molecule type" value="Genomic_DNA"/>
</dbReference>
<accession>A0A5M4FBJ8</accession>
<gene>
    <name evidence="2" type="ORF">ESP70_013925</name>
</gene>
<dbReference type="RefSeq" id="WP_149689928.1">
    <property type="nucleotide sequence ID" value="NZ_SDPQ02000003.1"/>
</dbReference>
<dbReference type="InterPro" id="IPR011009">
    <property type="entry name" value="Kinase-like_dom_sf"/>
</dbReference>
<dbReference type="GO" id="GO:0004305">
    <property type="term" value="F:ethanolamine kinase activity"/>
    <property type="evidence" value="ECO:0007669"/>
    <property type="project" value="TreeGrafter"/>
</dbReference>
<evidence type="ECO:0000259" key="1">
    <source>
        <dbReference type="Pfam" id="PF01636"/>
    </source>
</evidence>
<dbReference type="Gene3D" id="3.30.200.20">
    <property type="entry name" value="Phosphorylase Kinase, domain 1"/>
    <property type="match status" value="1"/>
</dbReference>
<name>A0A5M4FBJ8_9ACTN</name>
<sequence length="299" mass="32728">MVDIEGVLDQVPVLAASPRTVEELSGGLTNQNLKVTTPTGEYVVRLARSDSSLLGIDRAAESYNTKAAEASGAGAPFVDYRPDLGVLVIGYVGGRSYVNADLRTPGTIQRVADAVRMLHSGPRFSTDFDMFIRQPTYLRTCVTKGFPIPADYVSYGADFLSIQGALGARPMPTVPCNNDLLAGNIVDDGERIWLIDYDYAGNNDAYFELGNSWTECDLDDEHLAELVTAYAGREDPALIARARLQATVSRYGWSLWGFIQAATNDDDFDFHGWGQERFDKAVADFRSPEFGTWLEAVTA</sequence>
<dbReference type="GO" id="GO:0006646">
    <property type="term" value="P:phosphatidylethanolamine biosynthetic process"/>
    <property type="evidence" value="ECO:0007669"/>
    <property type="project" value="TreeGrafter"/>
</dbReference>
<dbReference type="PANTHER" id="PTHR22603">
    <property type="entry name" value="CHOLINE/ETHANOALAMINE KINASE"/>
    <property type="match status" value="1"/>
</dbReference>
<dbReference type="OrthoDB" id="179763at2"/>
<dbReference type="InterPro" id="IPR002575">
    <property type="entry name" value="Aminoglycoside_PTrfase"/>
</dbReference>
<dbReference type="GO" id="GO:0005737">
    <property type="term" value="C:cytoplasm"/>
    <property type="evidence" value="ECO:0007669"/>
    <property type="project" value="TreeGrafter"/>
</dbReference>
<dbReference type="Pfam" id="PF01636">
    <property type="entry name" value="APH"/>
    <property type="match status" value="1"/>
</dbReference>
<organism evidence="2 3">
    <name type="scientific">Aeromicrobium ginsengisoli</name>
    <dbReference type="NCBI Taxonomy" id="363867"/>
    <lineage>
        <taxon>Bacteria</taxon>
        <taxon>Bacillati</taxon>
        <taxon>Actinomycetota</taxon>
        <taxon>Actinomycetes</taxon>
        <taxon>Propionibacteriales</taxon>
        <taxon>Nocardioidaceae</taxon>
        <taxon>Aeromicrobium</taxon>
    </lineage>
</organism>
<comment type="caution">
    <text evidence="2">The sequence shown here is derived from an EMBL/GenBank/DDBJ whole genome shotgun (WGS) entry which is preliminary data.</text>
</comment>
<proteinExistence type="predicted"/>
<evidence type="ECO:0000313" key="3">
    <source>
        <dbReference type="Proteomes" id="UP000380867"/>
    </source>
</evidence>
<keyword evidence="3" id="KW-1185">Reference proteome</keyword>
<dbReference type="AlphaFoldDB" id="A0A5M4FBJ8"/>
<evidence type="ECO:0000313" key="2">
    <source>
        <dbReference type="EMBL" id="KAA1395262.1"/>
    </source>
</evidence>